<dbReference type="KEGG" id="mlir:LPB04_12335"/>
<dbReference type="SUPFAM" id="SSF55785">
    <property type="entry name" value="PYP-like sensor domain (PAS domain)"/>
    <property type="match status" value="1"/>
</dbReference>
<feature type="transmembrane region" description="Helical" evidence="1">
    <location>
        <begin position="37"/>
        <end position="58"/>
    </location>
</feature>
<dbReference type="SUPFAM" id="SSF55073">
    <property type="entry name" value="Nucleotide cyclase"/>
    <property type="match status" value="1"/>
</dbReference>
<dbReference type="CDD" id="cd01948">
    <property type="entry name" value="EAL"/>
    <property type="match status" value="1"/>
</dbReference>
<feature type="domain" description="GGDEF" evidence="3">
    <location>
        <begin position="512"/>
        <end position="645"/>
    </location>
</feature>
<dbReference type="InterPro" id="IPR013656">
    <property type="entry name" value="PAS_4"/>
</dbReference>
<dbReference type="Gene3D" id="3.30.450.20">
    <property type="entry name" value="PAS domain"/>
    <property type="match status" value="2"/>
</dbReference>
<evidence type="ECO:0000259" key="2">
    <source>
        <dbReference type="PROSITE" id="PS50883"/>
    </source>
</evidence>
<sequence>MARIESRIDKASPSSTPAGSGALGSLRPFLAFLRGRLLLVLLWPAIALAAGAALWAWVLSDLEGERRDRQAELAQQVDAYTRSYAIRTRRSIGDTDRVLLLLRHDWAVSGYRVDLAGTIEAGIFSKQYIGAVGLIGRDGIVLTSSDPAAPGTYVGDRPYFTTQQHASTDRLYVGPPIDSRLAPQEVIAFSRRLLAPDGRFDGIVLLSVLPSFFTQHYAEPILRGYGFVGLLGNDGVMRASRSGSVVHSFHKPFLLAPVPSDTARGVARLEGRRWFADGRTRVVGWERMPDLGLIALVGVDEYSAMEAFRHDREEELLGAWWNTAWLMLAALLGTSFYTHAKWKQHQIETIRSSYRLATEDAGEGFFINRPLRDPQGRVRDFQIVDCNQHGADMFGKASRQLIGHRLSEFYQGELFEEACARLCEALETGRQESEIEVRQGPDRQLQAQWIRHKAVRAGEDVALTLRDISQAKAHMTELERRSNSDELTGLPNRYWIQQYLPQAIERARVESRGLAVLFIDLDGFKTVNDALGHAAGDELLRTVSKRLKIAVRPRDHVVRLGGDEFVVVLEHVGGVDDVEHVAGRLLASFRDGFHLQHATHVLNASIGIALFPEHGDDAETLLKHADIAMYSVKTEGKGSFRFFESRFFEAIRTRLETEMELRRALDQHQFVVHYQPRVNLAAGTASSMEALVRWERPGKGLTGPDRFIGLAEETGLIVRLGEQVLDSVCAQLATWAREGVALVPVSVNVSPLQFSQSDILALFRSASARHGIDPALLEIEVTESSMMQEGIGSVAVFRQLRELGIKLCIDDFGTGYSSLSQLQKLRFDVLKIDRAFVLRIEHPEGDTLIASMIAMAHALGMRVVAEGVENRRQMQMLRTLGCDEGQGYFFSRPVPAGARQPVGEREFQPAIAPKS</sequence>
<dbReference type="Pfam" id="PF08448">
    <property type="entry name" value="PAS_4"/>
    <property type="match status" value="1"/>
</dbReference>
<evidence type="ECO:0000313" key="5">
    <source>
        <dbReference type="Proteomes" id="UP000593875"/>
    </source>
</evidence>
<evidence type="ECO:0000256" key="1">
    <source>
        <dbReference type="SAM" id="Phobius"/>
    </source>
</evidence>
<dbReference type="Gene3D" id="3.30.70.270">
    <property type="match status" value="1"/>
</dbReference>
<proteinExistence type="predicted"/>
<evidence type="ECO:0000259" key="3">
    <source>
        <dbReference type="PROSITE" id="PS50887"/>
    </source>
</evidence>
<dbReference type="Pfam" id="PF00990">
    <property type="entry name" value="GGDEF"/>
    <property type="match status" value="1"/>
</dbReference>
<dbReference type="InterPro" id="IPR052155">
    <property type="entry name" value="Biofilm_reg_signaling"/>
</dbReference>
<feature type="domain" description="EAL" evidence="2">
    <location>
        <begin position="654"/>
        <end position="907"/>
    </location>
</feature>
<dbReference type="InterPro" id="IPR043128">
    <property type="entry name" value="Rev_trsase/Diguanyl_cyclase"/>
</dbReference>
<keyword evidence="1" id="KW-1133">Transmembrane helix</keyword>
<name>A0A7L9U0V3_9BURK</name>
<gene>
    <name evidence="4" type="ORF">LPB04_12335</name>
</gene>
<dbReference type="InterPro" id="IPR035965">
    <property type="entry name" value="PAS-like_dom_sf"/>
</dbReference>
<dbReference type="CDD" id="cd01949">
    <property type="entry name" value="GGDEF"/>
    <property type="match status" value="1"/>
</dbReference>
<dbReference type="CDD" id="cd12914">
    <property type="entry name" value="PDC1_DGC_like"/>
    <property type="match status" value="1"/>
</dbReference>
<dbReference type="NCBIfam" id="TIGR00254">
    <property type="entry name" value="GGDEF"/>
    <property type="match status" value="1"/>
</dbReference>
<dbReference type="InterPro" id="IPR000160">
    <property type="entry name" value="GGDEF_dom"/>
</dbReference>
<reference evidence="4 5" key="1">
    <citation type="submission" date="2020-10" db="EMBL/GenBank/DDBJ databases">
        <title>Genome sequencing of Massilia sp. LPB0304.</title>
        <authorList>
            <person name="Kim J."/>
        </authorList>
    </citation>
    <scope>NUCLEOTIDE SEQUENCE [LARGE SCALE GENOMIC DNA]</scope>
    <source>
        <strain evidence="4 5">LPB0304</strain>
    </source>
</reference>
<dbReference type="PANTHER" id="PTHR44757">
    <property type="entry name" value="DIGUANYLATE CYCLASE DGCP"/>
    <property type="match status" value="1"/>
</dbReference>
<accession>A0A7L9U0V3</accession>
<dbReference type="AlphaFoldDB" id="A0A7L9U0V3"/>
<organism evidence="4 5">
    <name type="scientific">Massilia litorea</name>
    <dbReference type="NCBI Taxonomy" id="2769491"/>
    <lineage>
        <taxon>Bacteria</taxon>
        <taxon>Pseudomonadati</taxon>
        <taxon>Pseudomonadota</taxon>
        <taxon>Betaproteobacteria</taxon>
        <taxon>Burkholderiales</taxon>
        <taxon>Oxalobacteraceae</taxon>
        <taxon>Telluria group</taxon>
        <taxon>Massilia</taxon>
    </lineage>
</organism>
<dbReference type="PROSITE" id="PS50883">
    <property type="entry name" value="EAL"/>
    <property type="match status" value="1"/>
</dbReference>
<protein>
    <submittedName>
        <fullName evidence="4">EAL domain-containing protein</fullName>
    </submittedName>
</protein>
<dbReference type="InterPro" id="IPR001633">
    <property type="entry name" value="EAL_dom"/>
</dbReference>
<dbReference type="SUPFAM" id="SSF141868">
    <property type="entry name" value="EAL domain-like"/>
    <property type="match status" value="1"/>
</dbReference>
<keyword evidence="1" id="KW-0472">Membrane</keyword>
<dbReference type="Gene3D" id="3.20.20.450">
    <property type="entry name" value="EAL domain"/>
    <property type="match status" value="1"/>
</dbReference>
<dbReference type="SMART" id="SM00267">
    <property type="entry name" value="GGDEF"/>
    <property type="match status" value="1"/>
</dbReference>
<dbReference type="PANTHER" id="PTHR44757:SF2">
    <property type="entry name" value="BIOFILM ARCHITECTURE MAINTENANCE PROTEIN MBAA"/>
    <property type="match status" value="1"/>
</dbReference>
<dbReference type="InterPro" id="IPR029787">
    <property type="entry name" value="Nucleotide_cyclase"/>
</dbReference>
<dbReference type="PROSITE" id="PS50887">
    <property type="entry name" value="GGDEF"/>
    <property type="match status" value="1"/>
</dbReference>
<dbReference type="SMART" id="SM00052">
    <property type="entry name" value="EAL"/>
    <property type="match status" value="1"/>
</dbReference>
<dbReference type="EMBL" id="CP062941">
    <property type="protein sequence ID" value="QOL47815.1"/>
    <property type="molecule type" value="Genomic_DNA"/>
</dbReference>
<keyword evidence="1" id="KW-0812">Transmembrane</keyword>
<evidence type="ECO:0000313" key="4">
    <source>
        <dbReference type="EMBL" id="QOL47815.1"/>
    </source>
</evidence>
<dbReference type="Proteomes" id="UP000593875">
    <property type="component" value="Chromosome"/>
</dbReference>
<dbReference type="InterPro" id="IPR035919">
    <property type="entry name" value="EAL_sf"/>
</dbReference>
<dbReference type="RefSeq" id="WP_193684872.1">
    <property type="nucleotide sequence ID" value="NZ_CP062941.1"/>
</dbReference>
<keyword evidence="5" id="KW-1185">Reference proteome</keyword>
<dbReference type="Pfam" id="PF00563">
    <property type="entry name" value="EAL"/>
    <property type="match status" value="1"/>
</dbReference>